<keyword evidence="4" id="KW-0808">Transferase</keyword>
<geneLocation type="plasmid" evidence="10">
    <name>pAlCFBP5473</name>
</geneLocation>
<dbReference type="InterPro" id="IPR035965">
    <property type="entry name" value="PAS-like_dom_sf"/>
</dbReference>
<sequence>MMGSGHAMCIAWGPERTFLYNEAYVPMLGARHPKAMGMPMREVWSDVWPDIEALVDATFEGETSSFTDMPLTMTRHGYPEETCWTFSYSPIRDEQGDVAGLLNVTLETTARVLAEQQRDKALADLGANEAKWRQVFETLEEGFILGEVVRNSEGQIVDWRYDEVNDAWYDLVGIEPGRALGRTIREIFPGIEDEWVLEFARVVETGEPIRFTRQVGRLERWYDGVCQPAGDDRFTVIFLEVTDRIRAEQRREALVELARILSASTNLDEMTNAATALIGKSLNVGRVGYGTVGTDGETFIVPTDWTAEGYPSLAGTYRMDDYGGYAVDLRHGRTVVISDIRLDPRTSADTAPLESVSVRSLINLPVVENGRTVAVLYVNDDKPRNWTLDEIAFIADAANRTRTALERRRAEQEAHSNASFLRSVLAASTDCIKVLNLEGELTFMSEGGMKVMEISDFNSVKGCPWPDFLKGSGGELAKNAIAAAKQGKSTHFEAFADTYLGTPKFWSVSVSPITDPDGTVSSILSVSRDHSALEEARQQQRLLNGELDHRLKNVLTIVQSIANQTLRDATTLEDASAAFSSRLASLGRATDVLTATSWEVADLKAVVEAGLTAVDGKRDRIDVEGPRIRLTPQAALALTLAIHELSTNALKYGALSNDSGSVTLGWSVTPVEGDQQLSLLWQERGGPAVSPPTRKGFGSRMIERSLRSYFKGMTSLSYPVEGVEFRIDAPLSGAGELETA</sequence>
<dbReference type="Pfam" id="PF01590">
    <property type="entry name" value="GAF"/>
    <property type="match status" value="1"/>
</dbReference>
<evidence type="ECO:0000313" key="11">
    <source>
        <dbReference type="EMBL" id="QYA10577.1"/>
    </source>
</evidence>
<dbReference type="Gene3D" id="3.30.565.10">
    <property type="entry name" value="Histidine kinase-like ATPase, C-terminal domain"/>
    <property type="match status" value="1"/>
</dbReference>
<evidence type="ECO:0000256" key="7">
    <source>
        <dbReference type="ARBA" id="ARBA00022840"/>
    </source>
</evidence>
<keyword evidence="7" id="KW-0067">ATP-binding</keyword>
<keyword evidence="10" id="KW-0614">Plasmid</keyword>
<gene>
    <name evidence="10" type="ORF">CFBP5473_21500</name>
    <name evidence="11" type="ORF">J5285_25635</name>
</gene>
<dbReference type="SUPFAM" id="SSF55781">
    <property type="entry name" value="GAF domain-like"/>
    <property type="match status" value="1"/>
</dbReference>
<dbReference type="InterPro" id="IPR029016">
    <property type="entry name" value="GAF-like_dom_sf"/>
</dbReference>
<dbReference type="EMBL" id="CP039693">
    <property type="protein sequence ID" value="QCJ00843.1"/>
    <property type="molecule type" value="Genomic_DNA"/>
</dbReference>
<evidence type="ECO:0000313" key="13">
    <source>
        <dbReference type="Proteomes" id="UP000826513"/>
    </source>
</evidence>
<keyword evidence="5" id="KW-0547">Nucleotide-binding</keyword>
<dbReference type="Proteomes" id="UP000298545">
    <property type="component" value="Plasmid pAlCFBP5473"/>
</dbReference>
<dbReference type="EMBL" id="CP072170">
    <property type="protein sequence ID" value="QYA10577.1"/>
    <property type="molecule type" value="Genomic_DNA"/>
</dbReference>
<evidence type="ECO:0000259" key="9">
    <source>
        <dbReference type="SMART" id="SM00911"/>
    </source>
</evidence>
<organism evidence="10 12">
    <name type="scientific">Agrobacterium larrymoorei</name>
    <dbReference type="NCBI Taxonomy" id="160699"/>
    <lineage>
        <taxon>Bacteria</taxon>
        <taxon>Pseudomonadati</taxon>
        <taxon>Pseudomonadota</taxon>
        <taxon>Alphaproteobacteria</taxon>
        <taxon>Hyphomicrobiales</taxon>
        <taxon>Rhizobiaceae</taxon>
        <taxon>Rhizobium/Agrobacterium group</taxon>
        <taxon>Agrobacterium</taxon>
    </lineage>
</organism>
<dbReference type="InterPro" id="IPR011102">
    <property type="entry name" value="Sig_transdc_His_kinase_HWE"/>
</dbReference>
<dbReference type="Pfam" id="PF07536">
    <property type="entry name" value="HWE_HK"/>
    <property type="match status" value="1"/>
</dbReference>
<dbReference type="SUPFAM" id="SSF55785">
    <property type="entry name" value="PYP-like sensor domain (PAS domain)"/>
    <property type="match status" value="3"/>
</dbReference>
<reference evidence="11 13" key="2">
    <citation type="submission" date="2021-03" db="EMBL/GenBank/DDBJ databases">
        <title>Rapid diversification of plasmids in a genus of pathogenic and nitrogen fixing bacteria.</title>
        <authorList>
            <person name="Weisberg A.J."/>
            <person name="Miller M."/>
            <person name="Ream W."/>
            <person name="Grunwald N.J."/>
            <person name="Chang J.H."/>
        </authorList>
    </citation>
    <scope>NUCLEOTIDE SEQUENCE [LARGE SCALE GENOMIC DNA]</scope>
    <source>
        <strain evidence="11 13">AF3.44</strain>
        <plasmid evidence="11 13">unnamed1</plasmid>
    </source>
</reference>
<evidence type="ECO:0000256" key="2">
    <source>
        <dbReference type="ARBA" id="ARBA00012438"/>
    </source>
</evidence>
<dbReference type="AlphaFoldDB" id="A0A4D7E3S3"/>
<proteinExistence type="predicted"/>
<dbReference type="KEGG" id="alf:CFBP5473_21500"/>
<evidence type="ECO:0000256" key="3">
    <source>
        <dbReference type="ARBA" id="ARBA00022553"/>
    </source>
</evidence>
<dbReference type="GO" id="GO:0004673">
    <property type="term" value="F:protein histidine kinase activity"/>
    <property type="evidence" value="ECO:0007669"/>
    <property type="project" value="UniProtKB-EC"/>
</dbReference>
<evidence type="ECO:0000256" key="4">
    <source>
        <dbReference type="ARBA" id="ARBA00022679"/>
    </source>
</evidence>
<dbReference type="Gene3D" id="3.30.450.20">
    <property type="entry name" value="PAS domain"/>
    <property type="match status" value="3"/>
</dbReference>
<dbReference type="InterPro" id="IPR013656">
    <property type="entry name" value="PAS_4"/>
</dbReference>
<evidence type="ECO:0000313" key="10">
    <source>
        <dbReference type="EMBL" id="QCJ00843.1"/>
    </source>
</evidence>
<evidence type="ECO:0000256" key="5">
    <source>
        <dbReference type="ARBA" id="ARBA00022741"/>
    </source>
</evidence>
<dbReference type="SMART" id="SM00911">
    <property type="entry name" value="HWE_HK"/>
    <property type="match status" value="1"/>
</dbReference>
<dbReference type="PANTHER" id="PTHR41523:SF7">
    <property type="entry name" value="HISTIDINE KINASE"/>
    <property type="match status" value="1"/>
</dbReference>
<accession>A0A4D7E3S3</accession>
<evidence type="ECO:0000313" key="12">
    <source>
        <dbReference type="Proteomes" id="UP000298545"/>
    </source>
</evidence>
<name>A0A4D7E3S3_9HYPH</name>
<keyword evidence="3" id="KW-0597">Phosphoprotein</keyword>
<reference evidence="10 12" key="1">
    <citation type="submission" date="2019-04" db="EMBL/GenBank/DDBJ databases">
        <title>Complete genome sequence of Agrobacterium larrymoorei CFBP5473.</title>
        <authorList>
            <person name="Haryono M."/>
            <person name="Chou L."/>
            <person name="Lin Y.-C."/>
            <person name="Lai E.-M."/>
            <person name="Kuo C.-H."/>
        </authorList>
    </citation>
    <scope>NUCLEOTIDE SEQUENCE [LARGE SCALE GENOMIC DNA]</scope>
    <source>
        <strain evidence="10 12">CFBP5473</strain>
        <plasmid evidence="10">pAlCFBP5473</plasmid>
        <plasmid evidence="12">palcfbp5473</plasmid>
    </source>
</reference>
<geneLocation type="plasmid" evidence="11 13">
    <name>unnamed1</name>
</geneLocation>
<evidence type="ECO:0000256" key="6">
    <source>
        <dbReference type="ARBA" id="ARBA00022777"/>
    </source>
</evidence>
<evidence type="ECO:0000259" key="8">
    <source>
        <dbReference type="SMART" id="SM00065"/>
    </source>
</evidence>
<comment type="catalytic activity">
    <reaction evidence="1">
        <text>ATP + protein L-histidine = ADP + protein N-phospho-L-histidine.</text>
        <dbReference type="EC" id="2.7.13.3"/>
    </reaction>
</comment>
<keyword evidence="6" id="KW-0418">Kinase</keyword>
<feature type="domain" description="Signal transduction histidine kinase HWE region" evidence="9">
    <location>
        <begin position="546"/>
        <end position="627"/>
    </location>
</feature>
<dbReference type="PANTHER" id="PTHR41523">
    <property type="entry name" value="TWO-COMPONENT SYSTEM SENSOR PROTEIN"/>
    <property type="match status" value="1"/>
</dbReference>
<evidence type="ECO:0000256" key="1">
    <source>
        <dbReference type="ARBA" id="ARBA00000085"/>
    </source>
</evidence>
<dbReference type="Proteomes" id="UP000826513">
    <property type="component" value="Plasmid unnamed1"/>
</dbReference>
<dbReference type="OrthoDB" id="341208at2"/>
<dbReference type="SMART" id="SM00065">
    <property type="entry name" value="GAF"/>
    <property type="match status" value="1"/>
</dbReference>
<dbReference type="InterPro" id="IPR036890">
    <property type="entry name" value="HATPase_C_sf"/>
</dbReference>
<dbReference type="GO" id="GO:0005524">
    <property type="term" value="F:ATP binding"/>
    <property type="evidence" value="ECO:0007669"/>
    <property type="project" value="UniProtKB-KW"/>
</dbReference>
<dbReference type="Pfam" id="PF08448">
    <property type="entry name" value="PAS_4"/>
    <property type="match status" value="3"/>
</dbReference>
<dbReference type="Gene3D" id="3.30.450.40">
    <property type="match status" value="1"/>
</dbReference>
<dbReference type="STRING" id="1367849.GCA_000518585_04641"/>
<dbReference type="EC" id="2.7.13.3" evidence="2"/>
<keyword evidence="13" id="KW-1185">Reference proteome</keyword>
<feature type="domain" description="GAF" evidence="8">
    <location>
        <begin position="266"/>
        <end position="415"/>
    </location>
</feature>
<dbReference type="InterPro" id="IPR003018">
    <property type="entry name" value="GAF"/>
</dbReference>
<geneLocation type="plasmid" evidence="12">
    <name>palcfbp5473</name>
</geneLocation>
<protein>
    <recommendedName>
        <fullName evidence="2">histidine kinase</fullName>
        <ecNumber evidence="2">2.7.13.3</ecNumber>
    </recommendedName>
</protein>